<proteinExistence type="predicted"/>
<evidence type="ECO:0000313" key="1">
    <source>
        <dbReference type="EMBL" id="GCC41632.1"/>
    </source>
</evidence>
<gene>
    <name evidence="1" type="ORF">chiPu_0025647</name>
</gene>
<keyword evidence="2" id="KW-1185">Reference proteome</keyword>
<organism evidence="1 2">
    <name type="scientific">Chiloscyllium punctatum</name>
    <name type="common">Brownbanded bambooshark</name>
    <name type="synonym">Hemiscyllium punctatum</name>
    <dbReference type="NCBI Taxonomy" id="137246"/>
    <lineage>
        <taxon>Eukaryota</taxon>
        <taxon>Metazoa</taxon>
        <taxon>Chordata</taxon>
        <taxon>Craniata</taxon>
        <taxon>Vertebrata</taxon>
        <taxon>Chondrichthyes</taxon>
        <taxon>Elasmobranchii</taxon>
        <taxon>Galeomorphii</taxon>
        <taxon>Galeoidea</taxon>
        <taxon>Orectolobiformes</taxon>
        <taxon>Hemiscylliidae</taxon>
        <taxon>Chiloscyllium</taxon>
    </lineage>
</organism>
<accession>A0A401TG59</accession>
<dbReference type="Proteomes" id="UP000287033">
    <property type="component" value="Unassembled WGS sequence"/>
</dbReference>
<dbReference type="EMBL" id="BEZZ01062696">
    <property type="protein sequence ID" value="GCC41632.1"/>
    <property type="molecule type" value="Genomic_DNA"/>
</dbReference>
<sequence>MSVTGKSLQLYSHHLVMLFEQRRNTHKRPVHISLPANKLTNRIIP</sequence>
<protein>
    <submittedName>
        <fullName evidence="1">Uncharacterized protein</fullName>
    </submittedName>
</protein>
<feature type="non-terminal residue" evidence="1">
    <location>
        <position position="45"/>
    </location>
</feature>
<reference evidence="1 2" key="1">
    <citation type="journal article" date="2018" name="Nat. Ecol. Evol.">
        <title>Shark genomes provide insights into elasmobranch evolution and the origin of vertebrates.</title>
        <authorList>
            <person name="Hara Y"/>
            <person name="Yamaguchi K"/>
            <person name="Onimaru K"/>
            <person name="Kadota M"/>
            <person name="Koyanagi M"/>
            <person name="Keeley SD"/>
            <person name="Tatsumi K"/>
            <person name="Tanaka K"/>
            <person name="Motone F"/>
            <person name="Kageyama Y"/>
            <person name="Nozu R"/>
            <person name="Adachi N"/>
            <person name="Nishimura O"/>
            <person name="Nakagawa R"/>
            <person name="Tanegashima C"/>
            <person name="Kiyatake I"/>
            <person name="Matsumoto R"/>
            <person name="Murakumo K"/>
            <person name="Nishida K"/>
            <person name="Terakita A"/>
            <person name="Kuratani S"/>
            <person name="Sato K"/>
            <person name="Hyodo S Kuraku.S."/>
        </authorList>
    </citation>
    <scope>NUCLEOTIDE SEQUENCE [LARGE SCALE GENOMIC DNA]</scope>
</reference>
<dbReference type="AlphaFoldDB" id="A0A401TG59"/>
<comment type="caution">
    <text evidence="1">The sequence shown here is derived from an EMBL/GenBank/DDBJ whole genome shotgun (WGS) entry which is preliminary data.</text>
</comment>
<name>A0A401TG59_CHIPU</name>
<evidence type="ECO:0000313" key="2">
    <source>
        <dbReference type="Proteomes" id="UP000287033"/>
    </source>
</evidence>